<dbReference type="Gene3D" id="3.30.70.270">
    <property type="match status" value="1"/>
</dbReference>
<proteinExistence type="inferred from homology"/>
<evidence type="ECO:0000256" key="1">
    <source>
        <dbReference type="ARBA" id="ARBA00010945"/>
    </source>
</evidence>
<dbReference type="Proteomes" id="UP000673975">
    <property type="component" value="Unassembled WGS sequence"/>
</dbReference>
<dbReference type="InterPro" id="IPR043128">
    <property type="entry name" value="Rev_trsase/Diguanyl_cyclase"/>
</dbReference>
<feature type="domain" description="UmuC" evidence="4">
    <location>
        <begin position="38"/>
        <end position="224"/>
    </location>
</feature>
<evidence type="ECO:0000259" key="4">
    <source>
        <dbReference type="PROSITE" id="PS50173"/>
    </source>
</evidence>
<dbReference type="InterPro" id="IPR036775">
    <property type="entry name" value="DNA_pol_Y-fam_lit_finger_sf"/>
</dbReference>
<dbReference type="PANTHER" id="PTHR11076:SF34">
    <property type="entry name" value="PROTEIN UMUC"/>
    <property type="match status" value="1"/>
</dbReference>
<dbReference type="InterPro" id="IPR050116">
    <property type="entry name" value="DNA_polymerase-Y"/>
</dbReference>
<dbReference type="InterPro" id="IPR017961">
    <property type="entry name" value="DNA_pol_Y-fam_little_finger"/>
</dbReference>
<dbReference type="Pfam" id="PF11799">
    <property type="entry name" value="IMS_C"/>
    <property type="match status" value="1"/>
</dbReference>
<dbReference type="Pfam" id="PF00817">
    <property type="entry name" value="IMS"/>
    <property type="match status" value="1"/>
</dbReference>
<dbReference type="GO" id="GO:0003887">
    <property type="term" value="F:DNA-directed DNA polymerase activity"/>
    <property type="evidence" value="ECO:0007669"/>
    <property type="project" value="InterPro"/>
</dbReference>
<dbReference type="CDD" id="cd03586">
    <property type="entry name" value="PolY_Pol_IV_kappa"/>
    <property type="match status" value="1"/>
</dbReference>
<accession>A0A8J7RLY2</accession>
<comment type="similarity">
    <text evidence="1">Belongs to the DNA polymerase type-Y family.</text>
</comment>
<reference evidence="5" key="1">
    <citation type="submission" date="2021-02" db="EMBL/GenBank/DDBJ databases">
        <title>Natronogracilivirga saccharolytica gen. nov. sp. nov. a new anaerobic, haloalkiliphilic carbohydrate-fermenting bacterium from soda lake and proposing of Cyclonatronumiaceae fam. nov. in the phylum Balneolaeota.</title>
        <authorList>
            <person name="Zhilina T.N."/>
            <person name="Sorokin D.Y."/>
            <person name="Zavarzina D.G."/>
            <person name="Toshchakov S.V."/>
            <person name="Kublanov I.V."/>
        </authorList>
    </citation>
    <scope>NUCLEOTIDE SEQUENCE</scope>
    <source>
        <strain evidence="5">Z-1702</strain>
    </source>
</reference>
<dbReference type="GO" id="GO:0009432">
    <property type="term" value="P:SOS response"/>
    <property type="evidence" value="ECO:0007669"/>
    <property type="project" value="TreeGrafter"/>
</dbReference>
<gene>
    <name evidence="5" type="ORF">NATSA_11635</name>
</gene>
<dbReference type="GO" id="GO:0003684">
    <property type="term" value="F:damaged DNA binding"/>
    <property type="evidence" value="ECO:0007669"/>
    <property type="project" value="InterPro"/>
</dbReference>
<dbReference type="GO" id="GO:0006281">
    <property type="term" value="P:DNA repair"/>
    <property type="evidence" value="ECO:0007669"/>
    <property type="project" value="InterPro"/>
</dbReference>
<sequence>MNPDRITSYDLEQDVHRITLYSSVAREHQHVSLKPRLYLHIDMNCFYAQVEQRAWNLYGLPVAMGGWRKPDGTPRGIVATASYEARQLGIKTAMSAFEAHQICPYLVFLQIDYDKYKGISRQLQAILEDFAPDVEKYSMDEYFLDVTFLQRQPRRAILDFAGRLKRAIYNELGLVCSVGMARSKTYAKLASGLRKPNGLLLLMNEEEARSELDELPLDEVWGIGRRRYRRLQRHSILTIADARRRGPAIFEQIFGAMQGRLFYEMVTGRDRAKVLDNNRHVPDEVSFMHTFSDWTADIGQVRAELVKAIQQVCYRMRGYRRKARRFGCYLRFQNAEWQGTSFAFSTPGYTHIDEYVMDACIPVAVELLRQARREGHTFRGVGLHTIDMVPGDQLEIFFREDDRLGRLYRSIDTINNTYGRQAVVKGAVKDGVPGKTHFVNRS</sequence>
<dbReference type="EMBL" id="JAFIDN010000009">
    <property type="protein sequence ID" value="MBP3193320.1"/>
    <property type="molecule type" value="Genomic_DNA"/>
</dbReference>
<dbReference type="InterPro" id="IPR001126">
    <property type="entry name" value="UmuC"/>
</dbReference>
<dbReference type="PROSITE" id="PS50173">
    <property type="entry name" value="UMUC"/>
    <property type="match status" value="1"/>
</dbReference>
<organism evidence="5 6">
    <name type="scientific">Natronogracilivirga saccharolytica</name>
    <dbReference type="NCBI Taxonomy" id="2812953"/>
    <lineage>
        <taxon>Bacteria</taxon>
        <taxon>Pseudomonadati</taxon>
        <taxon>Balneolota</taxon>
        <taxon>Balneolia</taxon>
        <taxon>Balneolales</taxon>
        <taxon>Cyclonatronaceae</taxon>
        <taxon>Natronogracilivirga</taxon>
    </lineage>
</organism>
<dbReference type="SUPFAM" id="SSF100879">
    <property type="entry name" value="Lesion bypass DNA polymerase (Y-family), little finger domain"/>
    <property type="match status" value="1"/>
</dbReference>
<dbReference type="Gene3D" id="1.10.150.20">
    <property type="entry name" value="5' to 3' exonuclease, C-terminal subdomain"/>
    <property type="match status" value="1"/>
</dbReference>
<evidence type="ECO:0000256" key="2">
    <source>
        <dbReference type="ARBA" id="ARBA00022457"/>
    </source>
</evidence>
<dbReference type="RefSeq" id="WP_210512776.1">
    <property type="nucleotide sequence ID" value="NZ_JAFIDN010000009.1"/>
</dbReference>
<keyword evidence="3" id="KW-0808">Transferase</keyword>
<dbReference type="GO" id="GO:0042276">
    <property type="term" value="P:error-prone translesion synthesis"/>
    <property type="evidence" value="ECO:0007669"/>
    <property type="project" value="TreeGrafter"/>
</dbReference>
<dbReference type="AlphaFoldDB" id="A0A8J7RLY2"/>
<name>A0A8J7RLY2_9BACT</name>
<dbReference type="SUPFAM" id="SSF56672">
    <property type="entry name" value="DNA/RNA polymerases"/>
    <property type="match status" value="1"/>
</dbReference>
<evidence type="ECO:0000313" key="6">
    <source>
        <dbReference type="Proteomes" id="UP000673975"/>
    </source>
</evidence>
<dbReference type="Gene3D" id="3.40.1170.60">
    <property type="match status" value="1"/>
</dbReference>
<keyword evidence="2" id="KW-0515">Mutator protein</keyword>
<evidence type="ECO:0000256" key="3">
    <source>
        <dbReference type="ARBA" id="ARBA00022932"/>
    </source>
</evidence>
<protein>
    <submittedName>
        <fullName evidence="5">DNA polymerase IV</fullName>
    </submittedName>
</protein>
<evidence type="ECO:0000313" key="5">
    <source>
        <dbReference type="EMBL" id="MBP3193320.1"/>
    </source>
</evidence>
<dbReference type="InterPro" id="IPR022880">
    <property type="entry name" value="DNApol_IV"/>
</dbReference>
<dbReference type="InterPro" id="IPR043502">
    <property type="entry name" value="DNA/RNA_pol_sf"/>
</dbReference>
<dbReference type="GO" id="GO:0005829">
    <property type="term" value="C:cytosol"/>
    <property type="evidence" value="ECO:0007669"/>
    <property type="project" value="TreeGrafter"/>
</dbReference>
<dbReference type="PANTHER" id="PTHR11076">
    <property type="entry name" value="DNA REPAIR POLYMERASE UMUC / TRANSFERASE FAMILY MEMBER"/>
    <property type="match status" value="1"/>
</dbReference>
<keyword evidence="3" id="KW-0548">Nucleotidyltransferase</keyword>
<keyword evidence="6" id="KW-1185">Reference proteome</keyword>
<comment type="caution">
    <text evidence="5">The sequence shown here is derived from an EMBL/GenBank/DDBJ whole genome shotgun (WGS) entry which is preliminary data.</text>
</comment>
<keyword evidence="3" id="KW-0239">DNA-directed DNA polymerase</keyword>